<dbReference type="InterPro" id="IPR046848">
    <property type="entry name" value="E_motif"/>
</dbReference>
<dbReference type="EMBL" id="CM007387">
    <property type="protein sequence ID" value="ONK65248.1"/>
    <property type="molecule type" value="Genomic_DNA"/>
</dbReference>
<keyword evidence="4" id="KW-1185">Reference proteome</keyword>
<evidence type="ECO:0008006" key="5">
    <source>
        <dbReference type="Google" id="ProtNLM"/>
    </source>
</evidence>
<sequence>MNGYAQISETGMVVDLFCGMRRCGVVTNPATIVCLLSVVEPGEGEAIHGFCVKSGILLYLNAVTAIASMYVRFERVEDARVVFDETPRRDAVTYNCIVDGYAKRGDFDECLRLLRLMRHERVRMNSSTFVGLLAACASSGALAVGHKVIEIVRAENLDLDTSLGTAILDMYVKCGYINESIEVFNKMNNRDVMAWTAMIMGLGIHGRAQDALDLFREMEEEGLTPNEVTFLAVLNACSHGGMTDLSKEFLKKMIIDYKITPSIKHYGCVIDSLARAGLLEEAYELINNLPLEGDAMAWRALLAACRVHGEVRIGQIARGALMDLGDLHPTDSILLSRTYASSEKWEDVGRMREMEVEKMKRMEKKEAGCSLIEMSR</sequence>
<dbReference type="Pfam" id="PF13041">
    <property type="entry name" value="PPR_2"/>
    <property type="match status" value="2"/>
</dbReference>
<dbReference type="FunFam" id="1.25.40.10:FF:000184">
    <property type="entry name" value="Pentatricopeptide repeat-containing protein, chloroplastic"/>
    <property type="match status" value="1"/>
</dbReference>
<dbReference type="PANTHER" id="PTHR47926">
    <property type="entry name" value="PENTATRICOPEPTIDE REPEAT-CONTAINING PROTEIN"/>
    <property type="match status" value="1"/>
</dbReference>
<dbReference type="AlphaFoldDB" id="A0A5P1EH53"/>
<dbReference type="InterPro" id="IPR046960">
    <property type="entry name" value="PPR_At4g14850-like_plant"/>
</dbReference>
<dbReference type="InterPro" id="IPR002885">
    <property type="entry name" value="PPR_rpt"/>
</dbReference>
<dbReference type="Gene3D" id="1.25.40.10">
    <property type="entry name" value="Tetratricopeptide repeat domain"/>
    <property type="match status" value="2"/>
</dbReference>
<dbReference type="GO" id="GO:0003723">
    <property type="term" value="F:RNA binding"/>
    <property type="evidence" value="ECO:0007669"/>
    <property type="project" value="InterPro"/>
</dbReference>
<dbReference type="PROSITE" id="PS51375">
    <property type="entry name" value="PPR"/>
    <property type="match status" value="2"/>
</dbReference>
<dbReference type="Pfam" id="PF01535">
    <property type="entry name" value="PPR"/>
    <property type="match status" value="1"/>
</dbReference>
<dbReference type="NCBIfam" id="TIGR00756">
    <property type="entry name" value="PPR"/>
    <property type="match status" value="2"/>
</dbReference>
<proteinExistence type="predicted"/>
<dbReference type="GO" id="GO:0009451">
    <property type="term" value="P:RNA modification"/>
    <property type="evidence" value="ECO:0007669"/>
    <property type="project" value="InterPro"/>
</dbReference>
<protein>
    <recommendedName>
        <fullName evidence="5">Pentacotripeptide-repeat region of PRORP domain-containing protein</fullName>
    </recommendedName>
</protein>
<evidence type="ECO:0000313" key="3">
    <source>
        <dbReference type="EMBL" id="ONK65248.1"/>
    </source>
</evidence>
<feature type="repeat" description="PPR" evidence="2">
    <location>
        <begin position="90"/>
        <end position="124"/>
    </location>
</feature>
<dbReference type="PANTHER" id="PTHR47926:SF490">
    <property type="entry name" value="REPEAT-LIKE SUPERFAMILY PROTEIN, PUTATIVE-RELATED"/>
    <property type="match status" value="1"/>
</dbReference>
<dbReference type="Proteomes" id="UP000243459">
    <property type="component" value="Chromosome 7"/>
</dbReference>
<feature type="repeat" description="PPR" evidence="2">
    <location>
        <begin position="191"/>
        <end position="225"/>
    </location>
</feature>
<dbReference type="FunFam" id="1.25.40.10:FF:000381">
    <property type="entry name" value="Pentatricopeptide repeat-containing protein"/>
    <property type="match status" value="1"/>
</dbReference>
<evidence type="ECO:0000313" key="4">
    <source>
        <dbReference type="Proteomes" id="UP000243459"/>
    </source>
</evidence>
<reference evidence="4" key="1">
    <citation type="journal article" date="2017" name="Nat. Commun.">
        <title>The asparagus genome sheds light on the origin and evolution of a young Y chromosome.</title>
        <authorList>
            <person name="Harkess A."/>
            <person name="Zhou J."/>
            <person name="Xu C."/>
            <person name="Bowers J.E."/>
            <person name="Van der Hulst R."/>
            <person name="Ayyampalayam S."/>
            <person name="Mercati F."/>
            <person name="Riccardi P."/>
            <person name="McKain M.R."/>
            <person name="Kakrana A."/>
            <person name="Tang H."/>
            <person name="Ray J."/>
            <person name="Groenendijk J."/>
            <person name="Arikit S."/>
            <person name="Mathioni S.M."/>
            <person name="Nakano M."/>
            <person name="Shan H."/>
            <person name="Telgmann-Rauber A."/>
            <person name="Kanno A."/>
            <person name="Yue Z."/>
            <person name="Chen H."/>
            <person name="Li W."/>
            <person name="Chen Y."/>
            <person name="Xu X."/>
            <person name="Zhang Y."/>
            <person name="Luo S."/>
            <person name="Chen H."/>
            <person name="Gao J."/>
            <person name="Mao Z."/>
            <person name="Pires J.C."/>
            <person name="Luo M."/>
            <person name="Kudrna D."/>
            <person name="Wing R.A."/>
            <person name="Meyers B.C."/>
            <person name="Yi K."/>
            <person name="Kong H."/>
            <person name="Lavrijsen P."/>
            <person name="Sunseri F."/>
            <person name="Falavigna A."/>
            <person name="Ye Y."/>
            <person name="Leebens-Mack J.H."/>
            <person name="Chen G."/>
        </authorList>
    </citation>
    <scope>NUCLEOTIDE SEQUENCE [LARGE SCALE GENOMIC DNA]</scope>
    <source>
        <strain evidence="4">cv. DH0086</strain>
    </source>
</reference>
<evidence type="ECO:0000256" key="1">
    <source>
        <dbReference type="ARBA" id="ARBA00022737"/>
    </source>
</evidence>
<keyword evidence="1" id="KW-0677">Repeat</keyword>
<organism evidence="3 4">
    <name type="scientific">Asparagus officinalis</name>
    <name type="common">Garden asparagus</name>
    <dbReference type="NCBI Taxonomy" id="4686"/>
    <lineage>
        <taxon>Eukaryota</taxon>
        <taxon>Viridiplantae</taxon>
        <taxon>Streptophyta</taxon>
        <taxon>Embryophyta</taxon>
        <taxon>Tracheophyta</taxon>
        <taxon>Spermatophyta</taxon>
        <taxon>Magnoliopsida</taxon>
        <taxon>Liliopsida</taxon>
        <taxon>Asparagales</taxon>
        <taxon>Asparagaceae</taxon>
        <taxon>Asparagoideae</taxon>
        <taxon>Asparagus</taxon>
    </lineage>
</organism>
<dbReference type="InterPro" id="IPR011990">
    <property type="entry name" value="TPR-like_helical_dom_sf"/>
</dbReference>
<dbReference type="OMA" id="EMFSAMM"/>
<gene>
    <name evidence="3" type="ORF">A4U43_C07F35190</name>
</gene>
<accession>A0A5P1EH53</accession>
<name>A0A5P1EH53_ASPOF</name>
<dbReference type="Gramene" id="ONK65248">
    <property type="protein sequence ID" value="ONK65248"/>
    <property type="gene ID" value="A4U43_C07F35190"/>
</dbReference>
<evidence type="ECO:0000256" key="2">
    <source>
        <dbReference type="PROSITE-ProRule" id="PRU00708"/>
    </source>
</evidence>
<dbReference type="Pfam" id="PF20431">
    <property type="entry name" value="E_motif"/>
    <property type="match status" value="1"/>
</dbReference>